<dbReference type="InterPro" id="IPR007110">
    <property type="entry name" value="Ig-like_dom"/>
</dbReference>
<dbReference type="SMART" id="SM00060">
    <property type="entry name" value="FN3"/>
    <property type="match status" value="7"/>
</dbReference>
<keyword evidence="6" id="KW-0677">Repeat</keyword>
<evidence type="ECO:0000256" key="2">
    <source>
        <dbReference type="ARBA" id="ARBA00010504"/>
    </source>
</evidence>
<feature type="domain" description="Fibronectin type-III" evidence="20">
    <location>
        <begin position="840"/>
        <end position="934"/>
    </location>
</feature>
<feature type="chain" id="PRO_5046263882" description="protein-tyrosine-phosphatase" evidence="16">
    <location>
        <begin position="27"/>
        <end position="2243"/>
    </location>
</feature>
<keyword evidence="22" id="KW-1185">Reference proteome</keyword>
<evidence type="ECO:0000259" key="20">
    <source>
        <dbReference type="PROSITE" id="PS50853"/>
    </source>
</evidence>
<dbReference type="Gene3D" id="2.60.40.10">
    <property type="entry name" value="Immunoglobulins"/>
    <property type="match status" value="9"/>
</dbReference>
<feature type="domain" description="Fibronectin type-III" evidence="20">
    <location>
        <begin position="602"/>
        <end position="707"/>
    </location>
</feature>
<proteinExistence type="inferred from homology"/>
<evidence type="ECO:0000256" key="6">
    <source>
        <dbReference type="ARBA" id="ARBA00022737"/>
    </source>
</evidence>
<evidence type="ECO:0000256" key="8">
    <source>
        <dbReference type="ARBA" id="ARBA00022912"/>
    </source>
</evidence>
<feature type="domain" description="Fibronectin type-III" evidence="20">
    <location>
        <begin position="384"/>
        <end position="500"/>
    </location>
</feature>
<feature type="domain" description="Fibronectin type-III" evidence="20">
    <location>
        <begin position="505"/>
        <end position="598"/>
    </location>
</feature>
<feature type="domain" description="Tyrosine-protein phosphatase" evidence="17">
    <location>
        <begin position="1978"/>
        <end position="2239"/>
    </location>
</feature>
<feature type="domain" description="Tyrosine specific protein phosphatases" evidence="18">
    <location>
        <begin position="2154"/>
        <end position="2230"/>
    </location>
</feature>
<evidence type="ECO:0000256" key="3">
    <source>
        <dbReference type="ARBA" id="ARBA00013064"/>
    </source>
</evidence>
<dbReference type="InterPro" id="IPR013783">
    <property type="entry name" value="Ig-like_fold"/>
</dbReference>
<protein>
    <recommendedName>
        <fullName evidence="3">protein-tyrosine-phosphatase</fullName>
        <ecNumber evidence="3">3.1.3.48</ecNumber>
    </recommendedName>
</protein>
<evidence type="ECO:0000256" key="7">
    <source>
        <dbReference type="ARBA" id="ARBA00022801"/>
    </source>
</evidence>
<feature type="compositionally biased region" description="Polar residues" evidence="14">
    <location>
        <begin position="1520"/>
        <end position="1534"/>
    </location>
</feature>
<keyword evidence="9 15" id="KW-1133">Transmembrane helix</keyword>
<keyword evidence="7" id="KW-0378">Hydrolase</keyword>
<dbReference type="PROSITE" id="PS50056">
    <property type="entry name" value="TYR_PHOSPHATASE_2"/>
    <property type="match status" value="2"/>
</dbReference>
<evidence type="ECO:0000256" key="5">
    <source>
        <dbReference type="ARBA" id="ARBA00022729"/>
    </source>
</evidence>
<keyword evidence="12" id="KW-0325">Glycoprotein</keyword>
<feature type="domain" description="Fibronectin type-III" evidence="20">
    <location>
        <begin position="938"/>
        <end position="1045"/>
    </location>
</feature>
<evidence type="ECO:0000259" key="18">
    <source>
        <dbReference type="PROSITE" id="PS50056"/>
    </source>
</evidence>
<dbReference type="SMART" id="SM00409">
    <property type="entry name" value="IG"/>
    <property type="match status" value="3"/>
</dbReference>
<dbReference type="InterPro" id="IPR013098">
    <property type="entry name" value="Ig_I-set"/>
</dbReference>
<keyword evidence="8" id="KW-0904">Protein phosphatase</keyword>
<feature type="domain" description="Ig-like" evidence="19">
    <location>
        <begin position="158"/>
        <end position="289"/>
    </location>
</feature>
<feature type="domain" description="Ig-like" evidence="19">
    <location>
        <begin position="53"/>
        <end position="147"/>
    </location>
</feature>
<dbReference type="InterPro" id="IPR036116">
    <property type="entry name" value="FN3_sf"/>
</dbReference>
<dbReference type="InterPro" id="IPR050713">
    <property type="entry name" value="RTP_Phos/Ushers"/>
</dbReference>
<dbReference type="SMART" id="SM00408">
    <property type="entry name" value="IGc2"/>
    <property type="match status" value="3"/>
</dbReference>
<dbReference type="InterPro" id="IPR000242">
    <property type="entry name" value="PTP_cat"/>
</dbReference>
<dbReference type="SUPFAM" id="SSF52799">
    <property type="entry name" value="(Phosphotyrosine protein) phosphatases II"/>
    <property type="match status" value="2"/>
</dbReference>
<dbReference type="InterPro" id="IPR003961">
    <property type="entry name" value="FN3_dom"/>
</dbReference>
<dbReference type="PRINTS" id="PR00700">
    <property type="entry name" value="PRTYPHPHTASE"/>
</dbReference>
<dbReference type="Proteomes" id="UP001651158">
    <property type="component" value="Unassembled WGS sequence"/>
</dbReference>
<dbReference type="PANTHER" id="PTHR46957:SF3">
    <property type="entry name" value="CYTOKINE RECEPTOR"/>
    <property type="match status" value="1"/>
</dbReference>
<dbReference type="InterPro" id="IPR000387">
    <property type="entry name" value="Tyr_Pase_dom"/>
</dbReference>
<evidence type="ECO:0000259" key="19">
    <source>
        <dbReference type="PROSITE" id="PS50835"/>
    </source>
</evidence>
<comment type="caution">
    <text evidence="21">The sequence shown here is derived from an EMBL/GenBank/DDBJ whole genome shotgun (WGS) entry which is preliminary data.</text>
</comment>
<reference evidence="21 22" key="1">
    <citation type="journal article" date="2022" name="Front. Cell. Infect. Microbiol.">
        <title>The Genomes of Two Strains of Taenia crassiceps the Animal Model for the Study of Human Cysticercosis.</title>
        <authorList>
            <person name="Bobes R.J."/>
            <person name="Estrada K."/>
            <person name="Rios-Valencia D.G."/>
            <person name="Calderon-Gallegos A."/>
            <person name="de la Torre P."/>
            <person name="Carrero J.C."/>
            <person name="Sanchez-Flores A."/>
            <person name="Laclette J.P."/>
        </authorList>
    </citation>
    <scope>NUCLEOTIDE SEQUENCE [LARGE SCALE GENOMIC DNA]</scope>
    <source>
        <strain evidence="21">WFUcys</strain>
    </source>
</reference>
<evidence type="ECO:0000256" key="13">
    <source>
        <dbReference type="ARBA" id="ARBA00051722"/>
    </source>
</evidence>
<evidence type="ECO:0000256" key="1">
    <source>
        <dbReference type="ARBA" id="ARBA00004167"/>
    </source>
</evidence>
<dbReference type="SMART" id="SM00194">
    <property type="entry name" value="PTPc"/>
    <property type="match status" value="2"/>
</dbReference>
<evidence type="ECO:0000259" key="17">
    <source>
        <dbReference type="PROSITE" id="PS50055"/>
    </source>
</evidence>
<dbReference type="Gene3D" id="3.90.190.10">
    <property type="entry name" value="Protein tyrosine phosphatase superfamily"/>
    <property type="match status" value="2"/>
</dbReference>
<dbReference type="EMBL" id="JAKROA010000008">
    <property type="protein sequence ID" value="KAL5105410.1"/>
    <property type="molecule type" value="Genomic_DNA"/>
</dbReference>
<dbReference type="Pfam" id="PF00041">
    <property type="entry name" value="fn3"/>
    <property type="match status" value="3"/>
</dbReference>
<evidence type="ECO:0000313" key="21">
    <source>
        <dbReference type="EMBL" id="KAL5105410.1"/>
    </source>
</evidence>
<evidence type="ECO:0000256" key="4">
    <source>
        <dbReference type="ARBA" id="ARBA00022692"/>
    </source>
</evidence>
<organism evidence="21 22">
    <name type="scientific">Taenia crassiceps</name>
    <dbReference type="NCBI Taxonomy" id="6207"/>
    <lineage>
        <taxon>Eukaryota</taxon>
        <taxon>Metazoa</taxon>
        <taxon>Spiralia</taxon>
        <taxon>Lophotrochozoa</taxon>
        <taxon>Platyhelminthes</taxon>
        <taxon>Cestoda</taxon>
        <taxon>Eucestoda</taxon>
        <taxon>Cyclophyllidea</taxon>
        <taxon>Taeniidae</taxon>
        <taxon>Taenia</taxon>
    </lineage>
</organism>
<keyword evidence="4 15" id="KW-0812">Transmembrane</keyword>
<accession>A0ABR4Q729</accession>
<feature type="domain" description="Ig-like" evidence="19">
    <location>
        <begin position="297"/>
        <end position="377"/>
    </location>
</feature>
<dbReference type="PANTHER" id="PTHR46957">
    <property type="entry name" value="CYTOKINE RECEPTOR"/>
    <property type="match status" value="1"/>
</dbReference>
<name>A0ABR4Q729_9CEST</name>
<keyword evidence="10 15" id="KW-0472">Membrane</keyword>
<sequence length="2243" mass="250283">MCLRNAGDKMLVLYVMLISAARSQNAAHGHYSHDEASPWALGKYPLNRKIGQAQIVQAPKNVAVLEGEDALFFCGVEGNPEPTVDFLLDGQSGRLSGETGKIISFSGGGGSLLRLFKVTSKQDGMRVECIASNPVGSDKASAQLKVYKYTDSVPTGFPKFVRSPKSQAVDVGKSVHLECEAEGTPELKFLWLKNEIPVQLQRKTQSFEYPSKLDYGGSFDRQNMVVHLAYKSKNTPDAFIKRKQLYFPALCPAHHPLYFESVNSSDDAHYECVVFNKHGSIMSSKIHLAVKDTFYPPTIIEQQEKVEVRPGKGANLSCTATGNPKPQVRWLTDQEKPLTEAVEWKAILFLTDVTEPRVYICVANNSLGRIQHLVRVEIIDVPRAPADLQCLERGPTYASLRWFPGRSSDETQPDSSRSLPVPITSYTLIVTDLDADNGRQALKRKLTDIAPWKVQADGSVHLKVTDLKPDHRYTAEVYALSTKFGISDASNQIAFKTLEMPPGGPPLSIHATATSSDSISVSWKPPAEANGKLLGYKVYYSKHLRNKLDQWQMLQTAKTQAVLQGLVKMATYYLKVAAYTSAGDGPLSDAFPIIVNPGVPSQPLNFRGVSPTPTSIQLVWSPPDLPHGMMILDYQLQCRSASDVGVANLPQTPLVIPISAKQTGWTIKTLQPDTLYQISLSARTQHGVGAPAKLEIRTLSNLPTPPQDLTLDNFQKETALTGGGFPRDYIVLKLQWKPPAETYGELKGYQVSFRLVGPPELLMTTKPTEGEAGKLSEGVQVTPTHAVRRNVTGTSYTSTQIDNIQFGRIYQFEVAAYNNIDIGVPAQLNITTPENAPGSFPLHLRVKGLSTNSVELSWSPPPKESRNGIIIGYQVHYYEFSSPQNTANYQNTTQPFLRIDDLQERTVYTFRVRAFTSSGPGPWSASNTIRTTADVPDPPTHIKAERINHRQIKVTWSLPRRSTFRISSDFQQRPVPVTGFRIYYAAHDNVADPSSKRILEVGAVTMATLDDVSPAESYSIKIQSRGTDKRFGNWSDPVIVSASRDSEYHPRRVTDLRCFGVKSLELTNPTEASIKVTWLPPPDRRVLKEYEIQVSGIKSFINELNDPVRLTLGPRKLIVSSNKQSTFGGHLGLRDDFLPRDQDALLVHTIDKLEPNAIFDIEVRPIYETSIERQRGEMEAPWEQTSCRTRMHPPVNITAPVPVAFKADTHEVLVRLLRVSEYLGPIRRYYLIVSSSERAGVLSLTEHVDWHSELLRITPEGNEAETRVAAEFTQTAFDSTQLEVQVGSREEITRSRRSLGRLAPLEVARASPKLFNDDPSQSHSEILLYDCKLSREKHYKAILIACIYPDIQYSVPLHKRSNLNYNNGNQVTSKTVIDNGDKGDENEDSINPNYCSSSRWSVAFTPEESLIIARANGISDLSESGGGGSTSSVVNRTGPSFFTIILVTIIIGLALVALICIAVQCFFRRRPKQQRNSIGAKLPKTDNSLKVPLMPPSHHKSLGSGIDPVEMHSVEIQSGNDYTTESTSPANSSHPPGICASPTPQTSRTLDNGPLIQAPSAPETPLRQTPQPVLGQTLLSQSPISLSHLAVHVANLKSFDNNGLYKEYEAIDSGSGFTWQHANMELNKAKNRYANVIAYDHSRVILSQLPGVPCSDYINANYLDGYRRSNAYIATQGPLPETFGDFWRMVWEQNSRVIVMMTKLEERSRLKCDQYWPSRGTEIYQICLENESKSPLVDFTAFAVTLLDATDYAYYTIRTFSLQKMAPTPTAGETTSQNLHSSYTDGLENLQPLSESRQIKQFQFTAWPDCGAPQQPQPLLLFIRQVSQARVVLEQQQFQRGQDNNMSANMVTSSDSARLGPTVVHCSAGVGRTGAFIVIDSQLDRIRAENTVDIFGAVSRMRTQRNFMVQTEQQYAFLYEVMVEAVQLAGSEVTAHNLYNYVMKLRQMAPTSTLSMYLGDHATRGALKTNYPNSISALELEFQRVSINLQVFSQCTSALLPENRNKNRLDSVLPYEYNRVVLSTVRGVEGADYINASFVDGYWHERAYIATQAPLASTTKDFWRMVWEHNSPIIVMLSQVVENGREQCFQYWPSERSQRYEQFLVEPMVEYNMPSFVLREFRITDTQDGQSRTLRQFQFSDWPDNGIPISRASETLIELISQVHKTQVQFGQDGPITVHCSAGAGRTGIFVALSILLERMRCEGMVDLLLTTRLLRSQRSHMIEDESQYAFCYTALLEFLAAF</sequence>
<dbReference type="Pfam" id="PF00102">
    <property type="entry name" value="Y_phosphatase"/>
    <property type="match status" value="2"/>
</dbReference>
<dbReference type="PROSITE" id="PS50853">
    <property type="entry name" value="FN3"/>
    <property type="match status" value="5"/>
</dbReference>
<gene>
    <name evidence="21" type="ORF">TcWFU_003259</name>
</gene>
<evidence type="ECO:0000256" key="12">
    <source>
        <dbReference type="ARBA" id="ARBA00023180"/>
    </source>
</evidence>
<evidence type="ECO:0000256" key="11">
    <source>
        <dbReference type="ARBA" id="ARBA00023170"/>
    </source>
</evidence>
<dbReference type="EC" id="3.1.3.48" evidence="3"/>
<feature type="domain" description="Tyrosine specific protein phosphatases" evidence="18">
    <location>
        <begin position="1836"/>
        <end position="1916"/>
    </location>
</feature>
<comment type="catalytic activity">
    <reaction evidence="13">
        <text>O-phospho-L-tyrosyl-[protein] + H2O = L-tyrosyl-[protein] + phosphate</text>
        <dbReference type="Rhea" id="RHEA:10684"/>
        <dbReference type="Rhea" id="RHEA-COMP:10136"/>
        <dbReference type="Rhea" id="RHEA-COMP:20101"/>
        <dbReference type="ChEBI" id="CHEBI:15377"/>
        <dbReference type="ChEBI" id="CHEBI:43474"/>
        <dbReference type="ChEBI" id="CHEBI:46858"/>
        <dbReference type="ChEBI" id="CHEBI:61978"/>
        <dbReference type="EC" id="3.1.3.48"/>
    </reaction>
</comment>
<dbReference type="SMART" id="SM00404">
    <property type="entry name" value="PTPc_motif"/>
    <property type="match status" value="2"/>
</dbReference>
<dbReference type="SUPFAM" id="SSF49265">
    <property type="entry name" value="Fibronectin type III"/>
    <property type="match status" value="4"/>
</dbReference>
<dbReference type="PROSITE" id="PS50055">
    <property type="entry name" value="TYR_PHOSPHATASE_PTP"/>
    <property type="match status" value="2"/>
</dbReference>
<keyword evidence="11 21" id="KW-0675">Receptor</keyword>
<evidence type="ECO:0000256" key="9">
    <source>
        <dbReference type="ARBA" id="ARBA00022989"/>
    </source>
</evidence>
<keyword evidence="5 16" id="KW-0732">Signal</keyword>
<dbReference type="CDD" id="cd00063">
    <property type="entry name" value="FN3"/>
    <property type="match status" value="6"/>
</dbReference>
<comment type="similarity">
    <text evidence="2">Belongs to the protein-tyrosine phosphatase family. Receptor class 2A subfamily.</text>
</comment>
<evidence type="ECO:0000256" key="16">
    <source>
        <dbReference type="SAM" id="SignalP"/>
    </source>
</evidence>
<evidence type="ECO:0000256" key="10">
    <source>
        <dbReference type="ARBA" id="ARBA00023136"/>
    </source>
</evidence>
<feature type="region of interest" description="Disordered" evidence="14">
    <location>
        <begin position="1520"/>
        <end position="1570"/>
    </location>
</feature>
<dbReference type="InterPro" id="IPR003595">
    <property type="entry name" value="Tyr_Pase_cat"/>
</dbReference>
<feature type="signal peptide" evidence="16">
    <location>
        <begin position="1"/>
        <end position="26"/>
    </location>
</feature>
<evidence type="ECO:0000256" key="14">
    <source>
        <dbReference type="SAM" id="MobiDB-lite"/>
    </source>
</evidence>
<dbReference type="PRINTS" id="PR00014">
    <property type="entry name" value="FNTYPEIII"/>
</dbReference>
<evidence type="ECO:0000313" key="22">
    <source>
        <dbReference type="Proteomes" id="UP001651158"/>
    </source>
</evidence>
<feature type="domain" description="Tyrosine-protein phosphatase" evidence="17">
    <location>
        <begin position="1604"/>
        <end position="1925"/>
    </location>
</feature>
<dbReference type="PROSITE" id="PS00383">
    <property type="entry name" value="TYR_PHOSPHATASE_1"/>
    <property type="match status" value="2"/>
</dbReference>
<dbReference type="InterPro" id="IPR036179">
    <property type="entry name" value="Ig-like_dom_sf"/>
</dbReference>
<dbReference type="InterPro" id="IPR003599">
    <property type="entry name" value="Ig_sub"/>
</dbReference>
<dbReference type="PROSITE" id="PS50835">
    <property type="entry name" value="IG_LIKE"/>
    <property type="match status" value="3"/>
</dbReference>
<feature type="transmembrane region" description="Helical" evidence="15">
    <location>
        <begin position="1441"/>
        <end position="1467"/>
    </location>
</feature>
<dbReference type="InterPro" id="IPR029021">
    <property type="entry name" value="Prot-tyrosine_phosphatase-like"/>
</dbReference>
<dbReference type="InterPro" id="IPR016130">
    <property type="entry name" value="Tyr_Pase_AS"/>
</dbReference>
<dbReference type="SUPFAM" id="SSF48726">
    <property type="entry name" value="Immunoglobulin"/>
    <property type="match status" value="3"/>
</dbReference>
<comment type="subcellular location">
    <subcellularLocation>
        <location evidence="1">Membrane</location>
        <topology evidence="1">Single-pass membrane protein</topology>
    </subcellularLocation>
</comment>
<evidence type="ECO:0000256" key="15">
    <source>
        <dbReference type="SAM" id="Phobius"/>
    </source>
</evidence>
<dbReference type="InterPro" id="IPR003598">
    <property type="entry name" value="Ig_sub2"/>
</dbReference>
<dbReference type="Pfam" id="PF07679">
    <property type="entry name" value="I-set"/>
    <property type="match status" value="3"/>
</dbReference>